<dbReference type="EMBL" id="JANPWB010000009">
    <property type="protein sequence ID" value="KAJ1158978.1"/>
    <property type="molecule type" value="Genomic_DNA"/>
</dbReference>
<comment type="caution">
    <text evidence="1">The sequence shown here is derived from an EMBL/GenBank/DDBJ whole genome shotgun (WGS) entry which is preliminary data.</text>
</comment>
<dbReference type="AlphaFoldDB" id="A0AAV7S4A9"/>
<evidence type="ECO:0000313" key="2">
    <source>
        <dbReference type="Proteomes" id="UP001066276"/>
    </source>
</evidence>
<reference evidence="1" key="1">
    <citation type="journal article" date="2022" name="bioRxiv">
        <title>Sequencing and chromosome-scale assembly of the giantPleurodeles waltlgenome.</title>
        <authorList>
            <person name="Brown T."/>
            <person name="Elewa A."/>
            <person name="Iarovenko S."/>
            <person name="Subramanian E."/>
            <person name="Araus A.J."/>
            <person name="Petzold A."/>
            <person name="Susuki M."/>
            <person name="Suzuki K.-i.T."/>
            <person name="Hayashi T."/>
            <person name="Toyoda A."/>
            <person name="Oliveira C."/>
            <person name="Osipova E."/>
            <person name="Leigh N.D."/>
            <person name="Simon A."/>
            <person name="Yun M.H."/>
        </authorList>
    </citation>
    <scope>NUCLEOTIDE SEQUENCE</scope>
    <source>
        <strain evidence="1">20211129_DDA</strain>
        <tissue evidence="1">Liver</tissue>
    </source>
</reference>
<sequence>MLDNMIVRQGAALEFDEVTAILTGPPSQACNGGSNQTASFAFLNRDQKFLGGRSDFLQNNTDHRALHRLMDVGNELQGQLLVAMVVINQFAAQYSNEEDELDP</sequence>
<name>A0AAV7S4A9_PLEWA</name>
<evidence type="ECO:0000313" key="1">
    <source>
        <dbReference type="EMBL" id="KAJ1158978.1"/>
    </source>
</evidence>
<dbReference type="Proteomes" id="UP001066276">
    <property type="component" value="Chromosome 5"/>
</dbReference>
<proteinExistence type="predicted"/>
<gene>
    <name evidence="1" type="ORF">NDU88_011650</name>
</gene>
<accession>A0AAV7S4A9</accession>
<keyword evidence="2" id="KW-1185">Reference proteome</keyword>
<protein>
    <submittedName>
        <fullName evidence="1">Uncharacterized protein</fullName>
    </submittedName>
</protein>
<organism evidence="1 2">
    <name type="scientific">Pleurodeles waltl</name>
    <name type="common">Iberian ribbed newt</name>
    <dbReference type="NCBI Taxonomy" id="8319"/>
    <lineage>
        <taxon>Eukaryota</taxon>
        <taxon>Metazoa</taxon>
        <taxon>Chordata</taxon>
        <taxon>Craniata</taxon>
        <taxon>Vertebrata</taxon>
        <taxon>Euteleostomi</taxon>
        <taxon>Amphibia</taxon>
        <taxon>Batrachia</taxon>
        <taxon>Caudata</taxon>
        <taxon>Salamandroidea</taxon>
        <taxon>Salamandridae</taxon>
        <taxon>Pleurodelinae</taxon>
        <taxon>Pleurodeles</taxon>
    </lineage>
</organism>